<keyword evidence="3" id="KW-1185">Reference proteome</keyword>
<proteinExistence type="predicted"/>
<evidence type="ECO:0000256" key="1">
    <source>
        <dbReference type="SAM" id="MobiDB-lite"/>
    </source>
</evidence>
<feature type="region of interest" description="Disordered" evidence="1">
    <location>
        <begin position="1"/>
        <end position="31"/>
    </location>
</feature>
<dbReference type="Proteomes" id="UP001165341">
    <property type="component" value="Unassembled WGS sequence"/>
</dbReference>
<gene>
    <name evidence="2" type="ORF">MQH31_17555</name>
</gene>
<evidence type="ECO:0000313" key="3">
    <source>
        <dbReference type="Proteomes" id="UP001165341"/>
    </source>
</evidence>
<feature type="compositionally biased region" description="Low complexity" evidence="1">
    <location>
        <begin position="17"/>
        <end position="28"/>
    </location>
</feature>
<evidence type="ECO:0000313" key="2">
    <source>
        <dbReference type="EMBL" id="MCI4659613.1"/>
    </source>
</evidence>
<reference evidence="2" key="1">
    <citation type="submission" date="2022-03" db="EMBL/GenBank/DDBJ databases">
        <title>Cryobacterium sp. nov. strain ZS14-85, isolated from Antarctic soil.</title>
        <authorList>
            <person name="Li J."/>
            <person name="Niu G."/>
        </authorList>
    </citation>
    <scope>NUCLEOTIDE SEQUENCE</scope>
    <source>
        <strain evidence="2">ZS14-85</strain>
    </source>
</reference>
<dbReference type="EMBL" id="JALGAR010000006">
    <property type="protein sequence ID" value="MCI4659613.1"/>
    <property type="molecule type" value="Genomic_DNA"/>
</dbReference>
<dbReference type="RefSeq" id="WP_243013104.1">
    <property type="nucleotide sequence ID" value="NZ_JALGAR010000006.1"/>
</dbReference>
<protein>
    <submittedName>
        <fullName evidence="2">Uncharacterized protein</fullName>
    </submittedName>
</protein>
<organism evidence="2 3">
    <name type="scientific">Cryobacterium zhongshanensis</name>
    <dbReference type="NCBI Taxonomy" id="2928153"/>
    <lineage>
        <taxon>Bacteria</taxon>
        <taxon>Bacillati</taxon>
        <taxon>Actinomycetota</taxon>
        <taxon>Actinomycetes</taxon>
        <taxon>Micrococcales</taxon>
        <taxon>Microbacteriaceae</taxon>
        <taxon>Cryobacterium</taxon>
    </lineage>
</organism>
<comment type="caution">
    <text evidence="2">The sequence shown here is derived from an EMBL/GenBank/DDBJ whole genome shotgun (WGS) entry which is preliminary data.</text>
</comment>
<sequence length="403" mass="45427">MTNFPTTAPATLDEPEAPIAPTAAPAAPRAKRDNEYAGAYANFIEQTKNHVLTVGMDNGLNRQMRVGAPGTGMWSWNVITWPHYLATVGDIADGFTFSRVTDMMDFFDREGHGDYYSDGAPSIDFRYWAEKLSGGRSQEVREYSDKIFIQHVKDHLEEDEDLGTEAQDEYEKVVTVSKRVCARHGVDYDEWLTELRKSNPAATYLEINEDDAEEIEFFGMPIPERSPAERSAEILEEAHRYADNEVEAHDWLRENQVTFGQDAYWDWSMKDYNVHFLFACWAIELTVRLWREYEASPEAEAHRNPGDGYVLVEGGLVQNNPALPVFDLDVLDTDAPDEETAHEVLDLYERINAHPTARIERANILVGAAKFVARHGSAADKAAVATLETARLAEKPAAPRPIE</sequence>
<name>A0AA41QZA3_9MICO</name>
<dbReference type="AlphaFoldDB" id="A0AA41QZA3"/>
<accession>A0AA41QZA3</accession>